<dbReference type="CDD" id="cd16030">
    <property type="entry name" value="iduronate-2-sulfatase"/>
    <property type="match status" value="1"/>
</dbReference>
<sequence length="491" mass="55575">MQLQSIVFSIVTSFLYSCAEKKEEVKVEKPNVVFIAVDDLRPDLGCYGNEVVKSPNIDKLASEGVVFKNHFVNVPTCGASRQCLITGIRPSSNEYLRNSITEKVISNKPEGEEPESFIHQLRRNGYHTVGIGKITHSVDGYLYGYEEEVSDKKELPYSWDELLFNSGKWGTGWNAFFGYENGENRQSLNRQVKPYEKGAVSDTGYVDGLTAQLAVSKLKDLKESSKPFFMGVGLFKPHLPFNSPEKYWNLYDRDSIPTSENPLVPENVNLASIFRSGEFNGYKLGDEKATLDHPMSPEYSRKLRHAYYACVSYIDQQIGNIVDEIKAQGLDKNTIIVIWGDHGWHLGDQQIWGKHTIFENALKSPLIIKVPGAFQNQEVTPIVETVDIYPSLLELCGVKMPHKVDGESFVEVLKGSNAQDDNVAYSYFRKGITMRTQRYRLTKYYREQQPAIELYDHKEDPLESVNVAAEHPDIVADLMPLLEKGNSGIYK</sequence>
<evidence type="ECO:0000259" key="7">
    <source>
        <dbReference type="Pfam" id="PF00884"/>
    </source>
</evidence>
<comment type="similarity">
    <text evidence="2">Belongs to the sulfatase family.</text>
</comment>
<feature type="domain" description="Sulfatase N-terminal" evidence="7">
    <location>
        <begin position="30"/>
        <end position="398"/>
    </location>
</feature>
<evidence type="ECO:0000256" key="1">
    <source>
        <dbReference type="ARBA" id="ARBA00001913"/>
    </source>
</evidence>
<proteinExistence type="inferred from homology"/>
<dbReference type="EMBL" id="JAETXX010000005">
    <property type="protein sequence ID" value="MCF8715105.1"/>
    <property type="molecule type" value="Genomic_DNA"/>
</dbReference>
<dbReference type="InterPro" id="IPR000917">
    <property type="entry name" value="Sulfatase_N"/>
</dbReference>
<keyword evidence="9" id="KW-1185">Reference proteome</keyword>
<protein>
    <submittedName>
        <fullName evidence="8">Sulfatase</fullName>
    </submittedName>
</protein>
<dbReference type="PANTHER" id="PTHR45953">
    <property type="entry name" value="IDURONATE 2-SULFATASE"/>
    <property type="match status" value="1"/>
</dbReference>
<accession>A0ABS9J3V4</accession>
<evidence type="ECO:0000256" key="3">
    <source>
        <dbReference type="ARBA" id="ARBA00022723"/>
    </source>
</evidence>
<evidence type="ECO:0000313" key="8">
    <source>
        <dbReference type="EMBL" id="MCF8715105.1"/>
    </source>
</evidence>
<dbReference type="Gene3D" id="3.40.720.10">
    <property type="entry name" value="Alkaline Phosphatase, subunit A"/>
    <property type="match status" value="1"/>
</dbReference>
<dbReference type="InterPro" id="IPR017850">
    <property type="entry name" value="Alkaline_phosphatase_core_sf"/>
</dbReference>
<dbReference type="Proteomes" id="UP000829517">
    <property type="component" value="Unassembled WGS sequence"/>
</dbReference>
<organism evidence="8 9">
    <name type="scientific">Joostella atrarenae</name>
    <dbReference type="NCBI Taxonomy" id="679257"/>
    <lineage>
        <taxon>Bacteria</taxon>
        <taxon>Pseudomonadati</taxon>
        <taxon>Bacteroidota</taxon>
        <taxon>Flavobacteriia</taxon>
        <taxon>Flavobacteriales</taxon>
        <taxon>Flavobacteriaceae</taxon>
        <taxon>Joostella</taxon>
    </lineage>
</organism>
<comment type="caution">
    <text evidence="8">The sequence shown here is derived from an EMBL/GenBank/DDBJ whole genome shotgun (WGS) entry which is preliminary data.</text>
</comment>
<keyword evidence="3" id="KW-0479">Metal-binding</keyword>
<dbReference type="InterPro" id="IPR035874">
    <property type="entry name" value="IDS"/>
</dbReference>
<evidence type="ECO:0000256" key="6">
    <source>
        <dbReference type="ARBA" id="ARBA00022837"/>
    </source>
</evidence>
<reference evidence="8 9" key="1">
    <citation type="submission" date="2021-01" db="EMBL/GenBank/DDBJ databases">
        <title>Genome sequencing of Joostella atrarenae M1-2 (= KCTC 23194).</title>
        <authorList>
            <person name="Zakaria M.R."/>
            <person name="Lam M.Q."/>
            <person name="Chong C.S."/>
        </authorList>
    </citation>
    <scope>NUCLEOTIDE SEQUENCE [LARGE SCALE GENOMIC DNA]</scope>
    <source>
        <strain evidence="8 9">M1-2</strain>
    </source>
</reference>
<evidence type="ECO:0000256" key="4">
    <source>
        <dbReference type="ARBA" id="ARBA00022729"/>
    </source>
</evidence>
<evidence type="ECO:0000256" key="5">
    <source>
        <dbReference type="ARBA" id="ARBA00022801"/>
    </source>
</evidence>
<dbReference type="SUPFAM" id="SSF53649">
    <property type="entry name" value="Alkaline phosphatase-like"/>
    <property type="match status" value="1"/>
</dbReference>
<evidence type="ECO:0000256" key="2">
    <source>
        <dbReference type="ARBA" id="ARBA00008779"/>
    </source>
</evidence>
<gene>
    <name evidence="8" type="ORF">JM658_09740</name>
</gene>
<comment type="cofactor">
    <cofactor evidence="1">
        <name>Ca(2+)</name>
        <dbReference type="ChEBI" id="CHEBI:29108"/>
    </cofactor>
</comment>
<dbReference type="Pfam" id="PF00884">
    <property type="entry name" value="Sulfatase"/>
    <property type="match status" value="1"/>
</dbReference>
<keyword evidence="6" id="KW-0106">Calcium</keyword>
<evidence type="ECO:0000313" key="9">
    <source>
        <dbReference type="Proteomes" id="UP000829517"/>
    </source>
</evidence>
<keyword evidence="5" id="KW-0378">Hydrolase</keyword>
<name>A0ABS9J3V4_9FLAO</name>
<dbReference type="PANTHER" id="PTHR45953:SF1">
    <property type="entry name" value="IDURONATE 2-SULFATASE"/>
    <property type="match status" value="1"/>
</dbReference>
<keyword evidence="4" id="KW-0732">Signal</keyword>